<protein>
    <submittedName>
        <fullName evidence="15">Cytochrome P450</fullName>
    </submittedName>
</protein>
<dbReference type="AlphaFoldDB" id="A0AAW0CG97"/>
<keyword evidence="8 14" id="KW-1133">Transmembrane helix</keyword>
<dbReference type="GO" id="GO:0020037">
    <property type="term" value="F:heme binding"/>
    <property type="evidence" value="ECO:0007669"/>
    <property type="project" value="InterPro"/>
</dbReference>
<dbReference type="EMBL" id="JAWWNJ010000017">
    <property type="protein sequence ID" value="KAK7038502.1"/>
    <property type="molecule type" value="Genomic_DNA"/>
</dbReference>
<evidence type="ECO:0000256" key="9">
    <source>
        <dbReference type="ARBA" id="ARBA00023002"/>
    </source>
</evidence>
<evidence type="ECO:0000256" key="13">
    <source>
        <dbReference type="PIRSR" id="PIRSR602403-1"/>
    </source>
</evidence>
<comment type="similarity">
    <text evidence="4">Belongs to the cytochrome P450 family.</text>
</comment>
<evidence type="ECO:0000256" key="1">
    <source>
        <dbReference type="ARBA" id="ARBA00001971"/>
    </source>
</evidence>
<evidence type="ECO:0000256" key="10">
    <source>
        <dbReference type="ARBA" id="ARBA00023004"/>
    </source>
</evidence>
<evidence type="ECO:0000256" key="6">
    <source>
        <dbReference type="ARBA" id="ARBA00022692"/>
    </source>
</evidence>
<evidence type="ECO:0000256" key="11">
    <source>
        <dbReference type="ARBA" id="ARBA00023033"/>
    </source>
</evidence>
<proteinExistence type="inferred from homology"/>
<dbReference type="Proteomes" id="UP001362999">
    <property type="component" value="Unassembled WGS sequence"/>
</dbReference>
<evidence type="ECO:0000256" key="8">
    <source>
        <dbReference type="ARBA" id="ARBA00022989"/>
    </source>
</evidence>
<keyword evidence="7 13" id="KW-0479">Metal-binding</keyword>
<evidence type="ECO:0000256" key="7">
    <source>
        <dbReference type="ARBA" id="ARBA00022723"/>
    </source>
</evidence>
<comment type="cofactor">
    <cofactor evidence="1 13">
        <name>heme</name>
        <dbReference type="ChEBI" id="CHEBI:30413"/>
    </cofactor>
</comment>
<dbReference type="PRINTS" id="PR00465">
    <property type="entry name" value="EP450IV"/>
</dbReference>
<evidence type="ECO:0000256" key="14">
    <source>
        <dbReference type="SAM" id="Phobius"/>
    </source>
</evidence>
<evidence type="ECO:0000256" key="5">
    <source>
        <dbReference type="ARBA" id="ARBA00022617"/>
    </source>
</evidence>
<dbReference type="GO" id="GO:0005506">
    <property type="term" value="F:iron ion binding"/>
    <property type="evidence" value="ECO:0007669"/>
    <property type="project" value="InterPro"/>
</dbReference>
<keyword evidence="9" id="KW-0560">Oxidoreductase</keyword>
<comment type="caution">
    <text evidence="15">The sequence shown here is derived from an EMBL/GenBank/DDBJ whole genome shotgun (WGS) entry which is preliminary data.</text>
</comment>
<dbReference type="Pfam" id="PF00067">
    <property type="entry name" value="p450"/>
    <property type="match status" value="1"/>
</dbReference>
<evidence type="ECO:0000313" key="15">
    <source>
        <dbReference type="EMBL" id="KAK7038502.1"/>
    </source>
</evidence>
<dbReference type="InterPro" id="IPR036396">
    <property type="entry name" value="Cyt_P450_sf"/>
</dbReference>
<keyword evidence="10 13" id="KW-0408">Iron</keyword>
<keyword evidence="16" id="KW-1185">Reference proteome</keyword>
<comment type="subcellular location">
    <subcellularLocation>
        <location evidence="2">Membrane</location>
    </subcellularLocation>
</comment>
<feature type="non-terminal residue" evidence="15">
    <location>
        <position position="539"/>
    </location>
</feature>
<dbReference type="PANTHER" id="PTHR24305">
    <property type="entry name" value="CYTOCHROME P450"/>
    <property type="match status" value="1"/>
</dbReference>
<dbReference type="GO" id="GO:0016020">
    <property type="term" value="C:membrane"/>
    <property type="evidence" value="ECO:0007669"/>
    <property type="project" value="UniProtKB-SubCell"/>
</dbReference>
<dbReference type="SUPFAM" id="SSF48264">
    <property type="entry name" value="Cytochrome P450"/>
    <property type="match status" value="1"/>
</dbReference>
<organism evidence="15 16">
    <name type="scientific">Favolaschia claudopus</name>
    <dbReference type="NCBI Taxonomy" id="2862362"/>
    <lineage>
        <taxon>Eukaryota</taxon>
        <taxon>Fungi</taxon>
        <taxon>Dikarya</taxon>
        <taxon>Basidiomycota</taxon>
        <taxon>Agaricomycotina</taxon>
        <taxon>Agaricomycetes</taxon>
        <taxon>Agaricomycetidae</taxon>
        <taxon>Agaricales</taxon>
        <taxon>Marasmiineae</taxon>
        <taxon>Mycenaceae</taxon>
        <taxon>Favolaschia</taxon>
    </lineage>
</organism>
<keyword evidence="5 13" id="KW-0349">Heme</keyword>
<dbReference type="PANTHER" id="PTHR24305:SF166">
    <property type="entry name" value="CYTOCHROME P450 12A4, MITOCHONDRIAL-RELATED"/>
    <property type="match status" value="1"/>
</dbReference>
<dbReference type="GO" id="GO:0016705">
    <property type="term" value="F:oxidoreductase activity, acting on paired donors, with incorporation or reduction of molecular oxygen"/>
    <property type="evidence" value="ECO:0007669"/>
    <property type="project" value="InterPro"/>
</dbReference>
<evidence type="ECO:0000256" key="12">
    <source>
        <dbReference type="ARBA" id="ARBA00023136"/>
    </source>
</evidence>
<comment type="pathway">
    <text evidence="3">Secondary metabolite biosynthesis; terpenoid biosynthesis.</text>
</comment>
<dbReference type="InterPro" id="IPR001128">
    <property type="entry name" value="Cyt_P450"/>
</dbReference>
<accession>A0AAW0CG97</accession>
<name>A0AAW0CG97_9AGAR</name>
<gene>
    <name evidence="15" type="ORF">R3P38DRAFT_3475599</name>
</gene>
<dbReference type="Gene3D" id="1.10.630.10">
    <property type="entry name" value="Cytochrome P450"/>
    <property type="match status" value="1"/>
</dbReference>
<sequence length="539" mass="59596">MHAILRLALPFVATAALYILLQILELLYRDLSSSIRNLVGPKSSSWLYGNVKQLEDNPSISSTWRDTYGPTYQFRTVLTTRELYTADVAAIEHIVKNNHIYQKRVVATGANDRLVGEGLLGVEGDAHRRQRRIMNPAFGSAQIRSLMSVFLEKSVEMRDLWMRGMNDDSKAATRIDVLDWLTKVTLDIIGQAGFDIHFNSVNPRDNKPNAVLETFNNFFHAPNTAGLHALRTTPGLTLLKYLVSPLPGRKAFDAARLQLARLGNQLLVEGKAAITAAGGPKAVLTTRDLFSLILRANMSTDIPENHRMTDNEVIGQIPTFFVAGHATTSSAIAWALHELSAHPDIQAKLRAELLSVPDETPTLEELNALPYLDSFIRETLRLHAPVAHVARMAVADDVLPLARPAYDSSGRQHDTLPIKKGQNVRIAIADVNTDVAVWGPDAHEFKPERWTSPLPTAAETVPSVWGDLLTFFAGPHNCIGFRFALAEQKALLFVLVRALEFSPVFKATEIGRSGSALQRPCVVSEGKRGQMPLFVKPYQ</sequence>
<dbReference type="InterPro" id="IPR002403">
    <property type="entry name" value="Cyt_P450_E_grp-IV"/>
</dbReference>
<evidence type="ECO:0000256" key="2">
    <source>
        <dbReference type="ARBA" id="ARBA00004370"/>
    </source>
</evidence>
<evidence type="ECO:0000256" key="4">
    <source>
        <dbReference type="ARBA" id="ARBA00010617"/>
    </source>
</evidence>
<reference evidence="15 16" key="1">
    <citation type="journal article" date="2024" name="J Genomics">
        <title>Draft genome sequencing and assembly of Favolaschia claudopus CIRM-BRFM 2984 isolated from oak limbs.</title>
        <authorList>
            <person name="Navarro D."/>
            <person name="Drula E."/>
            <person name="Chaduli D."/>
            <person name="Cazenave R."/>
            <person name="Ahrendt S."/>
            <person name="Wang J."/>
            <person name="Lipzen A."/>
            <person name="Daum C."/>
            <person name="Barry K."/>
            <person name="Grigoriev I.V."/>
            <person name="Favel A."/>
            <person name="Rosso M.N."/>
            <person name="Martin F."/>
        </authorList>
    </citation>
    <scope>NUCLEOTIDE SEQUENCE [LARGE SCALE GENOMIC DNA]</scope>
    <source>
        <strain evidence="15 16">CIRM-BRFM 2984</strain>
    </source>
</reference>
<keyword evidence="12 14" id="KW-0472">Membrane</keyword>
<dbReference type="PRINTS" id="PR00385">
    <property type="entry name" value="P450"/>
</dbReference>
<dbReference type="InterPro" id="IPR050121">
    <property type="entry name" value="Cytochrome_P450_monoxygenase"/>
</dbReference>
<keyword evidence="6 14" id="KW-0812">Transmembrane</keyword>
<feature type="binding site" description="axial binding residue" evidence="13">
    <location>
        <position position="478"/>
    </location>
    <ligand>
        <name>heme</name>
        <dbReference type="ChEBI" id="CHEBI:30413"/>
    </ligand>
    <ligandPart>
        <name>Fe</name>
        <dbReference type="ChEBI" id="CHEBI:18248"/>
    </ligandPart>
</feature>
<keyword evidence="11" id="KW-0503">Monooxygenase</keyword>
<dbReference type="GO" id="GO:0004497">
    <property type="term" value="F:monooxygenase activity"/>
    <property type="evidence" value="ECO:0007669"/>
    <property type="project" value="UniProtKB-KW"/>
</dbReference>
<feature type="transmembrane region" description="Helical" evidence="14">
    <location>
        <begin position="7"/>
        <end position="28"/>
    </location>
</feature>
<evidence type="ECO:0000313" key="16">
    <source>
        <dbReference type="Proteomes" id="UP001362999"/>
    </source>
</evidence>
<evidence type="ECO:0000256" key="3">
    <source>
        <dbReference type="ARBA" id="ARBA00004721"/>
    </source>
</evidence>